<dbReference type="PROSITE" id="PS50045">
    <property type="entry name" value="SIGMA54_INTERACT_4"/>
    <property type="match status" value="1"/>
</dbReference>
<dbReference type="Gene3D" id="3.40.50.2300">
    <property type="match status" value="1"/>
</dbReference>
<evidence type="ECO:0000259" key="5">
    <source>
        <dbReference type="PROSITE" id="PS50045"/>
    </source>
</evidence>
<dbReference type="Pfam" id="PF02954">
    <property type="entry name" value="HTH_8"/>
    <property type="match status" value="1"/>
</dbReference>
<dbReference type="SUPFAM" id="SSF52540">
    <property type="entry name" value="P-loop containing nucleoside triphosphate hydrolases"/>
    <property type="match status" value="1"/>
</dbReference>
<dbReference type="SUPFAM" id="SSF46689">
    <property type="entry name" value="Homeodomain-like"/>
    <property type="match status" value="1"/>
</dbReference>
<evidence type="ECO:0000256" key="3">
    <source>
        <dbReference type="ARBA" id="ARBA00023015"/>
    </source>
</evidence>
<gene>
    <name evidence="6" type="ORF">J2S08_002332</name>
</gene>
<evidence type="ECO:0000256" key="4">
    <source>
        <dbReference type="ARBA" id="ARBA00023163"/>
    </source>
</evidence>
<organism evidence="6 7">
    <name type="scientific">Bacillus chungangensis</name>
    <dbReference type="NCBI Taxonomy" id="587633"/>
    <lineage>
        <taxon>Bacteria</taxon>
        <taxon>Bacillati</taxon>
        <taxon>Bacillota</taxon>
        <taxon>Bacilli</taxon>
        <taxon>Bacillales</taxon>
        <taxon>Bacillaceae</taxon>
        <taxon>Bacillus</taxon>
    </lineage>
</organism>
<dbReference type="Proteomes" id="UP001223586">
    <property type="component" value="Unassembled WGS sequence"/>
</dbReference>
<dbReference type="SUPFAM" id="SSF159800">
    <property type="entry name" value="PrpR receptor domain-like"/>
    <property type="match status" value="1"/>
</dbReference>
<dbReference type="Gene3D" id="1.10.10.60">
    <property type="entry name" value="Homeodomain-like"/>
    <property type="match status" value="1"/>
</dbReference>
<comment type="caution">
    <text evidence="6">The sequence shown here is derived from an EMBL/GenBank/DDBJ whole genome shotgun (WGS) entry which is preliminary data.</text>
</comment>
<dbReference type="Gene3D" id="3.40.50.10660">
    <property type="entry name" value="PrpR receptor domain-like"/>
    <property type="match status" value="1"/>
</dbReference>
<dbReference type="InterPro" id="IPR058031">
    <property type="entry name" value="AAA_lid_NorR"/>
</dbReference>
<protein>
    <submittedName>
        <fullName evidence="6">Transcriptional regulator with PAS, ATPase and Fis domain</fullName>
    </submittedName>
</protein>
<dbReference type="InterPro" id="IPR010524">
    <property type="entry name" value="Sig_transdc_resp-reg_PrpR_N"/>
</dbReference>
<dbReference type="Pfam" id="PF06506">
    <property type="entry name" value="PrpR_N"/>
    <property type="match status" value="1"/>
</dbReference>
<keyword evidence="3" id="KW-0805">Transcription regulation</keyword>
<dbReference type="Pfam" id="PF25601">
    <property type="entry name" value="AAA_lid_14"/>
    <property type="match status" value="1"/>
</dbReference>
<dbReference type="Pfam" id="PF00158">
    <property type="entry name" value="Sigma54_activat"/>
    <property type="match status" value="1"/>
</dbReference>
<reference evidence="6 7" key="1">
    <citation type="submission" date="2023-07" db="EMBL/GenBank/DDBJ databases">
        <title>Genomic Encyclopedia of Type Strains, Phase IV (KMG-IV): sequencing the most valuable type-strain genomes for metagenomic binning, comparative biology and taxonomic classification.</title>
        <authorList>
            <person name="Goeker M."/>
        </authorList>
    </citation>
    <scope>NUCLEOTIDE SEQUENCE [LARGE SCALE GENOMIC DNA]</scope>
    <source>
        <strain evidence="6 7">DSM 23837</strain>
    </source>
</reference>
<keyword evidence="2" id="KW-0067">ATP-binding</keyword>
<evidence type="ECO:0000256" key="2">
    <source>
        <dbReference type="ARBA" id="ARBA00022840"/>
    </source>
</evidence>
<dbReference type="Gene3D" id="1.10.8.60">
    <property type="match status" value="1"/>
</dbReference>
<dbReference type="InterPro" id="IPR027417">
    <property type="entry name" value="P-loop_NTPase"/>
</dbReference>
<evidence type="ECO:0000313" key="7">
    <source>
        <dbReference type="Proteomes" id="UP001223586"/>
    </source>
</evidence>
<keyword evidence="1" id="KW-0547">Nucleotide-binding</keyword>
<evidence type="ECO:0000313" key="6">
    <source>
        <dbReference type="EMBL" id="MDQ0176488.1"/>
    </source>
</evidence>
<name>A0ABT9WT77_9BACI</name>
<dbReference type="EMBL" id="JAUSTT010000013">
    <property type="protein sequence ID" value="MDQ0176488.1"/>
    <property type="molecule type" value="Genomic_DNA"/>
</dbReference>
<dbReference type="PRINTS" id="PR01590">
    <property type="entry name" value="HTHFIS"/>
</dbReference>
<evidence type="ECO:0000256" key="1">
    <source>
        <dbReference type="ARBA" id="ARBA00022741"/>
    </source>
</evidence>
<dbReference type="Gene3D" id="3.40.50.300">
    <property type="entry name" value="P-loop containing nucleotide triphosphate hydrolases"/>
    <property type="match status" value="1"/>
</dbReference>
<proteinExistence type="predicted"/>
<dbReference type="InterPro" id="IPR009057">
    <property type="entry name" value="Homeodomain-like_sf"/>
</dbReference>
<dbReference type="InterPro" id="IPR002197">
    <property type="entry name" value="HTH_Fis"/>
</dbReference>
<dbReference type="PANTHER" id="PTHR32071">
    <property type="entry name" value="TRANSCRIPTIONAL REGULATORY PROTEIN"/>
    <property type="match status" value="1"/>
</dbReference>
<feature type="domain" description="Sigma-54 factor interaction" evidence="5">
    <location>
        <begin position="303"/>
        <end position="492"/>
    </location>
</feature>
<dbReference type="InterPro" id="IPR002078">
    <property type="entry name" value="Sigma_54_int"/>
</dbReference>
<keyword evidence="7" id="KW-1185">Reference proteome</keyword>
<sequence>MAIKTLFIAPYPAMTSLIEECGREEQELNIQIEVGDLQEAIPLAKQGEVQGVDVIISRGGTAKLIEQVVDVPVIDVHVSGYDMLRVLTLANDFPGKKAIVGFSNITLGAKAITDLLDISIEVFTVEEAAEVEPLIKQLKSNGFKVIIGDVVTVNTASRFCLESILIQSGREAIFEAFHKVKSVYRLHRRKTWEIKLLHSLLQESMSMSDIIVLNDKGQIVYQQWEHFDSCPIPLADLISSIGQEQLDETVAMVLNKKQRHVKQKLLKKIVDGRLCFLFSFSEFKHPTQQIELQAKTIAHLPMLIHQSKKMNNCLSHIEKNKATSQWVLLGEEGTGKGLISRYIHHKKHDGKGLYTNITAMKALKLKEINDHDICTICINKIDLLPPSEMNKFVSLLDAWREKGFTIILSLREEIVSLHSFIFDDETIRAAIPPLRDRKEDIRPLITYFVASFHGQLGTSAIKIKEEAVVLLEQYSWPGNVAELKTLLKDAVVEEKGYVIEKDMIEQLLERKKKNKAVKDNDFLTGTLEEIEKRIIKQVMEEENHHQTKVAERLGINRSTLWRKLKQ</sequence>
<dbReference type="RefSeq" id="WP_307229677.1">
    <property type="nucleotide sequence ID" value="NZ_JAUSTT010000013.1"/>
</dbReference>
<accession>A0ABT9WT77</accession>
<keyword evidence="4" id="KW-0804">Transcription</keyword>